<dbReference type="Proteomes" id="UP000237466">
    <property type="component" value="Unassembled WGS sequence"/>
</dbReference>
<evidence type="ECO:0000313" key="1">
    <source>
        <dbReference type="EMBL" id="POB48139.1"/>
    </source>
</evidence>
<organism evidence="1 2">
    <name type="scientific">Vibrio vulnificus</name>
    <dbReference type="NCBI Taxonomy" id="672"/>
    <lineage>
        <taxon>Bacteria</taxon>
        <taxon>Pseudomonadati</taxon>
        <taxon>Pseudomonadota</taxon>
        <taxon>Gammaproteobacteria</taxon>
        <taxon>Vibrionales</taxon>
        <taxon>Vibrionaceae</taxon>
        <taxon>Vibrio</taxon>
    </lineage>
</organism>
<dbReference type="AlphaFoldDB" id="A0A2S3R369"/>
<comment type="caution">
    <text evidence="1">The sequence shown here is derived from an EMBL/GenBank/DDBJ whole genome shotgun (WGS) entry which is preliminary data.</text>
</comment>
<proteinExistence type="predicted"/>
<accession>A0A2S3R369</accession>
<dbReference type="RefSeq" id="WP_103200283.1">
    <property type="nucleotide sequence ID" value="NZ_PDGH01000081.1"/>
</dbReference>
<evidence type="ECO:0000313" key="2">
    <source>
        <dbReference type="Proteomes" id="UP000237466"/>
    </source>
</evidence>
<name>A0A2S3R369_VIBVL</name>
<gene>
    <name evidence="1" type="ORF">CRN52_10435</name>
</gene>
<dbReference type="EMBL" id="PDGH01000081">
    <property type="protein sequence ID" value="POB48139.1"/>
    <property type="molecule type" value="Genomic_DNA"/>
</dbReference>
<reference evidence="1 2" key="1">
    <citation type="journal article" date="2018" name="Front. Microbiol.">
        <title>Phylogeny of Vibrio vulnificus from the Analysis of the Core-Genome: Implications for Intra-Species Taxonomy.</title>
        <authorList>
            <person name="Roig F.J."/>
            <person name="Gonzalez-Candelas F."/>
            <person name="Sanjuan E."/>
            <person name="Fouz B."/>
            <person name="Feil E.J."/>
            <person name="Llorens C."/>
            <person name="Baker-Austin C."/>
            <person name="Oliver J.D."/>
            <person name="Danin-Poleg Y."/>
            <person name="Gibas C.J."/>
            <person name="Kashi Y."/>
            <person name="Gulig P.A."/>
            <person name="Morrison S.S."/>
            <person name="Amaro C."/>
        </authorList>
    </citation>
    <scope>NUCLEOTIDE SEQUENCE [LARGE SCALE GENOMIC DNA]</scope>
    <source>
        <strain evidence="1 2">CECT4608</strain>
    </source>
</reference>
<protein>
    <submittedName>
        <fullName evidence="1">Uncharacterized protein</fullName>
    </submittedName>
</protein>
<sequence length="123" mass="14714">MLLTNRRKYVYENPNLNVSKKQYKNDLKIFDNYEISDEEAMLKANKLTVEEQNSTLKLRRSHFDKRFNEHCYTRTDRSESKASTIDFTSVVKKENRVPGLYGCNRWKSKEIAHVKETESFCFF</sequence>